<keyword evidence="3" id="KW-1185">Reference proteome</keyword>
<dbReference type="AlphaFoldDB" id="A0A8C3JPP9"/>
<feature type="compositionally biased region" description="Basic and acidic residues" evidence="1">
    <location>
        <begin position="64"/>
        <end position="74"/>
    </location>
</feature>
<feature type="region of interest" description="Disordered" evidence="1">
    <location>
        <begin position="33"/>
        <end position="82"/>
    </location>
</feature>
<dbReference type="Ensembl" id="ENSCPGT00000011620.1">
    <property type="protein sequence ID" value="ENSCPGP00000010589.1"/>
    <property type="gene ID" value="ENSCPGG00000007537.1"/>
</dbReference>
<reference evidence="2" key="2">
    <citation type="submission" date="2025-09" db="UniProtKB">
        <authorList>
            <consortium name="Ensembl"/>
        </authorList>
    </citation>
    <scope>IDENTIFICATION</scope>
</reference>
<dbReference type="Proteomes" id="UP000694419">
    <property type="component" value="Unplaced"/>
</dbReference>
<sequence>LNDHVGSKSCLKIQHSAKLLHFLLPSTPAVTPRSAGCPGQGSPCCGSSRGRGTGRAAMGFPELEPARRPRDKLSRAGRQLCS</sequence>
<accession>A0A8C3JPP9</accession>
<evidence type="ECO:0000256" key="1">
    <source>
        <dbReference type="SAM" id="MobiDB-lite"/>
    </source>
</evidence>
<reference evidence="2" key="1">
    <citation type="submission" date="2025-08" db="UniProtKB">
        <authorList>
            <consortium name="Ensembl"/>
        </authorList>
    </citation>
    <scope>IDENTIFICATION</scope>
</reference>
<protein>
    <submittedName>
        <fullName evidence="2">Uncharacterized protein</fullName>
    </submittedName>
</protein>
<evidence type="ECO:0000313" key="3">
    <source>
        <dbReference type="Proteomes" id="UP000694419"/>
    </source>
</evidence>
<feature type="compositionally biased region" description="Low complexity" evidence="1">
    <location>
        <begin position="35"/>
        <end position="59"/>
    </location>
</feature>
<name>A0A8C3JPP9_9CHAR</name>
<evidence type="ECO:0000313" key="2">
    <source>
        <dbReference type="Ensembl" id="ENSCPGP00000010589.1"/>
    </source>
</evidence>
<organism evidence="2 3">
    <name type="scientific">Calidris pygmaea</name>
    <name type="common">Spoon-billed sandpiper</name>
    <dbReference type="NCBI Taxonomy" id="425635"/>
    <lineage>
        <taxon>Eukaryota</taxon>
        <taxon>Metazoa</taxon>
        <taxon>Chordata</taxon>
        <taxon>Craniata</taxon>
        <taxon>Vertebrata</taxon>
        <taxon>Euteleostomi</taxon>
        <taxon>Archelosauria</taxon>
        <taxon>Archosauria</taxon>
        <taxon>Dinosauria</taxon>
        <taxon>Saurischia</taxon>
        <taxon>Theropoda</taxon>
        <taxon>Coelurosauria</taxon>
        <taxon>Aves</taxon>
        <taxon>Neognathae</taxon>
        <taxon>Neoaves</taxon>
        <taxon>Charadriiformes</taxon>
        <taxon>Scolopacidae</taxon>
        <taxon>Calidris</taxon>
    </lineage>
</organism>
<proteinExistence type="predicted"/>